<dbReference type="InterPro" id="IPR053135">
    <property type="entry name" value="AKR2_Oxidoreductase"/>
</dbReference>
<accession>A0A0F9VUP9</accession>
<evidence type="ECO:0000259" key="1">
    <source>
        <dbReference type="PROSITE" id="PS51379"/>
    </source>
</evidence>
<dbReference type="Gene3D" id="3.20.20.100">
    <property type="entry name" value="NADP-dependent oxidoreductase domain"/>
    <property type="match status" value="1"/>
</dbReference>
<dbReference type="InterPro" id="IPR036812">
    <property type="entry name" value="NAD(P)_OxRdtase_dom_sf"/>
</dbReference>
<dbReference type="PROSITE" id="PS00198">
    <property type="entry name" value="4FE4S_FER_1"/>
    <property type="match status" value="1"/>
</dbReference>
<comment type="caution">
    <text evidence="2">The sequence shown here is derived from an EMBL/GenBank/DDBJ whole genome shotgun (WGS) entry which is preliminary data.</text>
</comment>
<dbReference type="InterPro" id="IPR017900">
    <property type="entry name" value="4Fe4S_Fe_S_CS"/>
</dbReference>
<proteinExistence type="predicted"/>
<protein>
    <recommendedName>
        <fullName evidence="1">4Fe-4S ferredoxin-type domain-containing protein</fullName>
    </recommendedName>
</protein>
<feature type="domain" description="4Fe-4S ferredoxin-type" evidence="1">
    <location>
        <begin position="334"/>
        <end position="363"/>
    </location>
</feature>
<dbReference type="SUPFAM" id="SSF46548">
    <property type="entry name" value="alpha-helical ferredoxin"/>
    <property type="match status" value="1"/>
</dbReference>
<evidence type="ECO:0000313" key="2">
    <source>
        <dbReference type="EMBL" id="KKO03678.1"/>
    </source>
</evidence>
<dbReference type="PROSITE" id="PS51379">
    <property type="entry name" value="4FE4S_FER_2"/>
    <property type="match status" value="1"/>
</dbReference>
<dbReference type="InterPro" id="IPR009051">
    <property type="entry name" value="Helical_ferredxn"/>
</dbReference>
<dbReference type="Pfam" id="PF00248">
    <property type="entry name" value="Aldo_ket_red"/>
    <property type="match status" value="1"/>
</dbReference>
<gene>
    <name evidence="2" type="ORF">LCGC14_0096060</name>
</gene>
<dbReference type="SUPFAM" id="SSF51430">
    <property type="entry name" value="NAD(P)-linked oxidoreductase"/>
    <property type="match status" value="1"/>
</dbReference>
<dbReference type="Gene3D" id="1.10.1060.10">
    <property type="entry name" value="Alpha-helical ferredoxin"/>
    <property type="match status" value="1"/>
</dbReference>
<dbReference type="AlphaFoldDB" id="A0A0F9VUP9"/>
<dbReference type="PANTHER" id="PTHR43312">
    <property type="entry name" value="D-THREO-ALDOSE 1-DEHYDROGENASE"/>
    <property type="match status" value="1"/>
</dbReference>
<name>A0A0F9VUP9_9ZZZZ</name>
<dbReference type="InterPro" id="IPR017896">
    <property type="entry name" value="4Fe4S_Fe-S-bd"/>
</dbReference>
<organism evidence="2">
    <name type="scientific">marine sediment metagenome</name>
    <dbReference type="NCBI Taxonomy" id="412755"/>
    <lineage>
        <taxon>unclassified sequences</taxon>
        <taxon>metagenomes</taxon>
        <taxon>ecological metagenomes</taxon>
    </lineage>
</organism>
<sequence length="380" mass="42144">MIYRTLGRTGLKVSQLGFGAMRLPMVGEGDDARVDTAKTVAMMHRAFEAGVNYVDSAVFYCKADSQRAVGDALKGWRDKVIISTKNHYYDEDESLWWKNLEDSLRLLQVDYIDIYNQHGVSWKRYEDSLEPRTLKWFSKARDQGLIRHISCSFHDNNEALMKIVDTGAFESITLQYNLADRQLEEGIAYAHASGMGVVVMGPVGGGLLAESSEVFGQFVPDVKSTAELAIRFVLSNPNVTIALSGMTKMTDVVENLASAADEVSLTDEDRETITGRMAELEKMAELYCTYCKYCQPCPAGVAIPQVFHNFNRGRVYGLWEAARKAYAQIGAHKGDESKQADACTDCGECEDKCPQNIPIRTQLADAHELLAVKNDSGGET</sequence>
<dbReference type="InterPro" id="IPR023210">
    <property type="entry name" value="NADP_OxRdtase_dom"/>
</dbReference>
<dbReference type="Pfam" id="PF13187">
    <property type="entry name" value="Fer4_9"/>
    <property type="match status" value="1"/>
</dbReference>
<dbReference type="EMBL" id="LAZR01000026">
    <property type="protein sequence ID" value="KKO03678.1"/>
    <property type="molecule type" value="Genomic_DNA"/>
</dbReference>
<reference evidence="2" key="1">
    <citation type="journal article" date="2015" name="Nature">
        <title>Complex archaea that bridge the gap between prokaryotes and eukaryotes.</title>
        <authorList>
            <person name="Spang A."/>
            <person name="Saw J.H."/>
            <person name="Jorgensen S.L."/>
            <person name="Zaremba-Niedzwiedzka K."/>
            <person name="Martijn J."/>
            <person name="Lind A.E."/>
            <person name="van Eijk R."/>
            <person name="Schleper C."/>
            <person name="Guy L."/>
            <person name="Ettema T.J."/>
        </authorList>
    </citation>
    <scope>NUCLEOTIDE SEQUENCE</scope>
</reference>
<dbReference type="GO" id="GO:0051536">
    <property type="term" value="F:iron-sulfur cluster binding"/>
    <property type="evidence" value="ECO:0007669"/>
    <property type="project" value="InterPro"/>
</dbReference>
<dbReference type="PANTHER" id="PTHR43312:SF2">
    <property type="entry name" value="OXIDOREDUCTASE"/>
    <property type="match status" value="1"/>
</dbReference>